<reference evidence="2 3" key="1">
    <citation type="submission" date="2014-04" db="EMBL/GenBank/DDBJ databases">
        <authorList>
            <consortium name="DOE Joint Genome Institute"/>
            <person name="Kuo A."/>
            <person name="Kohler A."/>
            <person name="Jargeat P."/>
            <person name="Nagy L.G."/>
            <person name="Floudas D."/>
            <person name="Copeland A."/>
            <person name="Barry K.W."/>
            <person name="Cichocki N."/>
            <person name="Veneault-Fourrey C."/>
            <person name="LaButti K."/>
            <person name="Lindquist E.A."/>
            <person name="Lipzen A."/>
            <person name="Lundell T."/>
            <person name="Morin E."/>
            <person name="Murat C."/>
            <person name="Sun H."/>
            <person name="Tunlid A."/>
            <person name="Henrissat B."/>
            <person name="Grigoriev I.V."/>
            <person name="Hibbett D.S."/>
            <person name="Martin F."/>
            <person name="Nordberg H.P."/>
            <person name="Cantor M.N."/>
            <person name="Hua S.X."/>
        </authorList>
    </citation>
    <scope>NUCLEOTIDE SEQUENCE [LARGE SCALE GENOMIC DNA]</scope>
    <source>
        <strain evidence="2 3">Ve08.2h10</strain>
    </source>
</reference>
<proteinExistence type="predicted"/>
<dbReference type="Proteomes" id="UP000054538">
    <property type="component" value="Unassembled WGS sequence"/>
</dbReference>
<evidence type="ECO:0000313" key="3">
    <source>
        <dbReference type="Proteomes" id="UP000054538"/>
    </source>
</evidence>
<dbReference type="STRING" id="930991.A0A0D0DMY7"/>
<accession>A0A0D0DMY7</accession>
<evidence type="ECO:0000256" key="1">
    <source>
        <dbReference type="SAM" id="MobiDB-lite"/>
    </source>
</evidence>
<dbReference type="AlphaFoldDB" id="A0A0D0DMY7"/>
<gene>
    <name evidence="2" type="ORF">PAXRUDRAFT_153071</name>
</gene>
<evidence type="ECO:0000313" key="2">
    <source>
        <dbReference type="EMBL" id="KIK83699.1"/>
    </source>
</evidence>
<keyword evidence="3" id="KW-1185">Reference proteome</keyword>
<protein>
    <submittedName>
        <fullName evidence="2">Uncharacterized protein</fullName>
    </submittedName>
</protein>
<organism evidence="2 3">
    <name type="scientific">Paxillus rubicundulus Ve08.2h10</name>
    <dbReference type="NCBI Taxonomy" id="930991"/>
    <lineage>
        <taxon>Eukaryota</taxon>
        <taxon>Fungi</taxon>
        <taxon>Dikarya</taxon>
        <taxon>Basidiomycota</taxon>
        <taxon>Agaricomycotina</taxon>
        <taxon>Agaricomycetes</taxon>
        <taxon>Agaricomycetidae</taxon>
        <taxon>Boletales</taxon>
        <taxon>Paxilineae</taxon>
        <taxon>Paxillaceae</taxon>
        <taxon>Paxillus</taxon>
    </lineage>
</organism>
<dbReference type="HOGENOM" id="CLU_088002_0_0_1"/>
<sequence length="276" mass="31201">MVSKELPGIMEHWRSPPQATGSTDVRAKAAQLVMEEFEFSCVADVVKKELQGIQELSMCPSYEVSDSGLTHFLIEDMVLKLSSPTPGSTPKLWALLQKVSRTQEKDRKYTKKLSDLIVLFIIFQLMYAQSHDHNHWPKFLSTFLHAQGIAAKSLDLLHAFGLTMSHKWSVHMFTTISANALEKVCQQVHSMPFVISHDNVNIPFCSFAQQLNNQSHFDSGTAATIYFQPNAPLEHPLCNQALQESREEGRKCPLTIHDIFQLEMESAAARYVCDIH</sequence>
<dbReference type="OrthoDB" id="2660269at2759"/>
<reference evidence="3" key="2">
    <citation type="submission" date="2015-01" db="EMBL/GenBank/DDBJ databases">
        <title>Evolutionary Origins and Diversification of the Mycorrhizal Mutualists.</title>
        <authorList>
            <consortium name="DOE Joint Genome Institute"/>
            <consortium name="Mycorrhizal Genomics Consortium"/>
            <person name="Kohler A."/>
            <person name="Kuo A."/>
            <person name="Nagy L.G."/>
            <person name="Floudas D."/>
            <person name="Copeland A."/>
            <person name="Barry K.W."/>
            <person name="Cichocki N."/>
            <person name="Veneault-Fourrey C."/>
            <person name="LaButti K."/>
            <person name="Lindquist E.A."/>
            <person name="Lipzen A."/>
            <person name="Lundell T."/>
            <person name="Morin E."/>
            <person name="Murat C."/>
            <person name="Riley R."/>
            <person name="Ohm R."/>
            <person name="Sun H."/>
            <person name="Tunlid A."/>
            <person name="Henrissat B."/>
            <person name="Grigoriev I.V."/>
            <person name="Hibbett D.S."/>
            <person name="Martin F."/>
        </authorList>
    </citation>
    <scope>NUCLEOTIDE SEQUENCE [LARGE SCALE GENOMIC DNA]</scope>
    <source>
        <strain evidence="3">Ve08.2h10</strain>
    </source>
</reference>
<dbReference type="InParanoid" id="A0A0D0DMY7"/>
<name>A0A0D0DMY7_9AGAM</name>
<dbReference type="EMBL" id="KN825588">
    <property type="protein sequence ID" value="KIK83699.1"/>
    <property type="molecule type" value="Genomic_DNA"/>
</dbReference>
<feature type="region of interest" description="Disordered" evidence="1">
    <location>
        <begin position="1"/>
        <end position="21"/>
    </location>
</feature>